<evidence type="ECO:0000256" key="3">
    <source>
        <dbReference type="ARBA" id="ARBA00022729"/>
    </source>
</evidence>
<keyword evidence="5" id="KW-0472">Membrane</keyword>
<dbReference type="Pfam" id="PF00092">
    <property type="entry name" value="VWA"/>
    <property type="match status" value="1"/>
</dbReference>
<sequence>LSEGCCNSPVDIILALDASGSVLKVNWEKSVDFTRSLAEKLLKLNPESRIGVIDFSQVANEAISPTSDRDGLNLRLETVRNSYQNGITRTELALNKALEMFNRINKQGRKKRLLIITDGVTTPLNGMVGLELLKMPAESLESAGVTIIVVGVGNQVNDEELNLMATDPDKENVFRIENYDNLPDIVGILSQALCQVNTSKEVPIAPPSSSSPSPPSLDLSFDSSVDVRVFILFPIFTYLYFSLLVTTCSAVYTKVGCFRDDMSNPRPLPELLFTDRDPSVKKYSNIPVDWQNWDSYLKDLVCRCAKEAKVLNYQFFSIQFYGECWSGPNTGDTYNRAGLADTCITRDLKQRCDPSDPEECAGEKETNFVYSVELQVAEPACKVTFHKLGCYKDNEVLPRPLPKLMFTDRDHKSLLYSNIRIDWGKWDSYISDLVCRCAEKAAENNYRFFGLQFFGECWSGPDDEIQYNKIGRDDNKCLTRNYQTCAANPNANNLECIGTQKANYVYGIAKTQDPSCSVPFKFIGCYKDRIKKGVPRQLPVLLFTDRDKSSKIYSGKPIDWGNWDTFIEDLVCRCAKEAKEKRYSHFGIQYYGECWSGPEAGEALAGQESPNKCVTKDFEKCEPNDTCVGKQNANAIYSV</sequence>
<gene>
    <name evidence="7" type="ORF">PEVE_00034089</name>
</gene>
<keyword evidence="8" id="KW-1185">Reference proteome</keyword>
<keyword evidence="3" id="KW-0732">Signal</keyword>
<evidence type="ECO:0000256" key="1">
    <source>
        <dbReference type="ARBA" id="ARBA00004167"/>
    </source>
</evidence>
<comment type="caution">
    <text evidence="7">The sequence shown here is derived from an EMBL/GenBank/DDBJ whole genome shotgun (WGS) entry which is preliminary data.</text>
</comment>
<evidence type="ECO:0000259" key="6">
    <source>
        <dbReference type="PROSITE" id="PS50234"/>
    </source>
</evidence>
<dbReference type="Gene3D" id="3.40.50.410">
    <property type="entry name" value="von Willebrand factor, type A domain"/>
    <property type="match status" value="1"/>
</dbReference>
<evidence type="ECO:0000313" key="7">
    <source>
        <dbReference type="EMBL" id="CAH3196974.1"/>
    </source>
</evidence>
<dbReference type="InterPro" id="IPR002035">
    <property type="entry name" value="VWF_A"/>
</dbReference>
<evidence type="ECO:0000256" key="4">
    <source>
        <dbReference type="ARBA" id="ARBA00022989"/>
    </source>
</evidence>
<comment type="subcellular location">
    <subcellularLocation>
        <location evidence="1">Membrane</location>
        <topology evidence="1">Single-pass membrane protein</topology>
    </subcellularLocation>
</comment>
<dbReference type="SUPFAM" id="SSF53300">
    <property type="entry name" value="vWA-like"/>
    <property type="match status" value="1"/>
</dbReference>
<proteinExistence type="predicted"/>
<feature type="non-terminal residue" evidence="7">
    <location>
        <position position="1"/>
    </location>
</feature>
<evidence type="ECO:0000256" key="2">
    <source>
        <dbReference type="ARBA" id="ARBA00022692"/>
    </source>
</evidence>
<keyword evidence="4" id="KW-1133">Transmembrane helix</keyword>
<dbReference type="SMART" id="SM00327">
    <property type="entry name" value="VWA"/>
    <property type="match status" value="1"/>
</dbReference>
<reference evidence="7 8" key="1">
    <citation type="submission" date="2022-05" db="EMBL/GenBank/DDBJ databases">
        <authorList>
            <consortium name="Genoscope - CEA"/>
            <person name="William W."/>
        </authorList>
    </citation>
    <scope>NUCLEOTIDE SEQUENCE [LARGE SCALE GENOMIC DNA]</scope>
</reference>
<dbReference type="PANTHER" id="PTHR16059">
    <property type="entry name" value="ANTHRAX TOXIN RECEPTOR"/>
    <property type="match status" value="1"/>
</dbReference>
<evidence type="ECO:0000313" key="8">
    <source>
        <dbReference type="Proteomes" id="UP001159427"/>
    </source>
</evidence>
<protein>
    <recommendedName>
        <fullName evidence="6">VWFA domain-containing protein</fullName>
    </recommendedName>
</protein>
<keyword evidence="2" id="KW-0812">Transmembrane</keyword>
<dbReference type="CDD" id="cd00198">
    <property type="entry name" value="vWFA"/>
    <property type="match status" value="1"/>
</dbReference>
<dbReference type="InterPro" id="IPR036465">
    <property type="entry name" value="vWFA_dom_sf"/>
</dbReference>
<accession>A0ABN8T142</accession>
<dbReference type="PROSITE" id="PS50234">
    <property type="entry name" value="VWFA"/>
    <property type="match status" value="1"/>
</dbReference>
<organism evidence="7 8">
    <name type="scientific">Porites evermanni</name>
    <dbReference type="NCBI Taxonomy" id="104178"/>
    <lineage>
        <taxon>Eukaryota</taxon>
        <taxon>Metazoa</taxon>
        <taxon>Cnidaria</taxon>
        <taxon>Anthozoa</taxon>
        <taxon>Hexacorallia</taxon>
        <taxon>Scleractinia</taxon>
        <taxon>Fungiina</taxon>
        <taxon>Poritidae</taxon>
        <taxon>Porites</taxon>
    </lineage>
</organism>
<evidence type="ECO:0000256" key="5">
    <source>
        <dbReference type="ARBA" id="ARBA00023136"/>
    </source>
</evidence>
<feature type="domain" description="VWFA" evidence="6">
    <location>
        <begin position="11"/>
        <end position="189"/>
    </location>
</feature>
<dbReference type="Proteomes" id="UP001159427">
    <property type="component" value="Unassembled WGS sequence"/>
</dbReference>
<dbReference type="EMBL" id="CALNXI010005107">
    <property type="protein sequence ID" value="CAH3196974.1"/>
    <property type="molecule type" value="Genomic_DNA"/>
</dbReference>
<dbReference type="PANTHER" id="PTHR16059:SF25">
    <property type="entry name" value="LYSOZYME"/>
    <property type="match status" value="1"/>
</dbReference>
<name>A0ABN8T142_9CNID</name>